<feature type="transmembrane region" description="Helical" evidence="6">
    <location>
        <begin position="36"/>
        <end position="53"/>
    </location>
</feature>
<feature type="transmembrane region" description="Helical" evidence="6">
    <location>
        <begin position="140"/>
        <end position="157"/>
    </location>
</feature>
<protein>
    <submittedName>
        <fullName evidence="7">Putative PurR-regulated permease PerM</fullName>
    </submittedName>
</protein>
<accession>A0A1Y3GA69</accession>
<evidence type="ECO:0000256" key="3">
    <source>
        <dbReference type="ARBA" id="ARBA00022692"/>
    </source>
</evidence>
<keyword evidence="8" id="KW-1185">Reference proteome</keyword>
<comment type="caution">
    <text evidence="7">The sequence shown here is derived from an EMBL/GenBank/DDBJ whole genome shotgun (WGS) entry which is preliminary data.</text>
</comment>
<evidence type="ECO:0000256" key="4">
    <source>
        <dbReference type="ARBA" id="ARBA00022989"/>
    </source>
</evidence>
<name>A0A1Y3GA69_9EURY</name>
<evidence type="ECO:0000256" key="1">
    <source>
        <dbReference type="ARBA" id="ARBA00004141"/>
    </source>
</evidence>
<comment type="similarity">
    <text evidence="2">Belongs to the autoinducer-2 exporter (AI-2E) (TC 2.A.86) family.</text>
</comment>
<proteinExistence type="inferred from homology"/>
<feature type="transmembrane region" description="Helical" evidence="6">
    <location>
        <begin position="293"/>
        <end position="320"/>
    </location>
</feature>
<evidence type="ECO:0000256" key="6">
    <source>
        <dbReference type="SAM" id="Phobius"/>
    </source>
</evidence>
<dbReference type="Pfam" id="PF01594">
    <property type="entry name" value="AI-2E_transport"/>
    <property type="match status" value="1"/>
</dbReference>
<organism evidence="7 8">
    <name type="scientific">Methanonatronarchaeum thermophilum</name>
    <dbReference type="NCBI Taxonomy" id="1927129"/>
    <lineage>
        <taxon>Archaea</taxon>
        <taxon>Methanobacteriati</taxon>
        <taxon>Methanobacteriota</taxon>
        <taxon>Methanonatronarchaeia</taxon>
        <taxon>Methanonatronarchaeales</taxon>
        <taxon>Methanonatronarchaeaceae</taxon>
        <taxon>Methanonatronarchaeum</taxon>
    </lineage>
</organism>
<feature type="transmembrane region" description="Helical" evidence="6">
    <location>
        <begin position="194"/>
        <end position="215"/>
    </location>
</feature>
<dbReference type="RefSeq" id="WP_086637626.1">
    <property type="nucleotide sequence ID" value="NZ_MRZU01000004.1"/>
</dbReference>
<evidence type="ECO:0000256" key="2">
    <source>
        <dbReference type="ARBA" id="ARBA00009773"/>
    </source>
</evidence>
<dbReference type="InterPro" id="IPR002549">
    <property type="entry name" value="AI-2E-like"/>
</dbReference>
<dbReference type="AlphaFoldDB" id="A0A1Y3GA69"/>
<keyword evidence="4 6" id="KW-1133">Transmembrane helix</keyword>
<feature type="transmembrane region" description="Helical" evidence="6">
    <location>
        <begin position="65"/>
        <end position="88"/>
    </location>
</feature>
<evidence type="ECO:0000313" key="8">
    <source>
        <dbReference type="Proteomes" id="UP000195137"/>
    </source>
</evidence>
<keyword evidence="3 6" id="KW-0812">Transmembrane</keyword>
<evidence type="ECO:0000256" key="5">
    <source>
        <dbReference type="ARBA" id="ARBA00023136"/>
    </source>
</evidence>
<dbReference type="GO" id="GO:0016020">
    <property type="term" value="C:membrane"/>
    <property type="evidence" value="ECO:0007669"/>
    <property type="project" value="UniProtKB-SubCell"/>
</dbReference>
<sequence>MVRIFKEDSRFVLLVLALLVSLFVSVYVLSGILWTFVFAATIAYTLYPFFSYLRRKGLSAFVSSIVSTFIGMFAIVALAFPFIIVVYRRRDVLFEFLRDIPESFEFEVFGFELSLDVGVIVDVSWEYLSEAAIEAAQATPTIILQFFVLVVVIYVLLYKSNVIASYILGVFDESFHSLLYGYNKKIKDTIIGLYVVQLSTAILTFFIGLPFFYLLGYEPFIFLSLIAGVLQFIPILGPSILIVGLALFEVLIGEVVSAAIVLALGLLLIAGLPDLVLRPYLADVETGLSPSQYFIGFIGGIITIGAIGIIVGPLVIAILIKTFEVISKSD</sequence>
<feature type="transmembrane region" description="Helical" evidence="6">
    <location>
        <begin position="221"/>
        <end position="248"/>
    </location>
</feature>
<feature type="transmembrane region" description="Helical" evidence="6">
    <location>
        <begin position="12"/>
        <end position="30"/>
    </location>
</feature>
<dbReference type="Proteomes" id="UP000195137">
    <property type="component" value="Unassembled WGS sequence"/>
</dbReference>
<gene>
    <name evidence="7" type="ORF">AMET1_1253</name>
</gene>
<evidence type="ECO:0000313" key="7">
    <source>
        <dbReference type="EMBL" id="OUJ18341.1"/>
    </source>
</evidence>
<reference evidence="7 8" key="1">
    <citation type="submission" date="2016-12" db="EMBL/GenBank/DDBJ databases">
        <title>Discovery of methanogenic haloarchaea.</title>
        <authorList>
            <person name="Sorokin D.Y."/>
            <person name="Makarova K.S."/>
            <person name="Abbas B."/>
            <person name="Ferrer M."/>
            <person name="Golyshin P.N."/>
        </authorList>
    </citation>
    <scope>NUCLEOTIDE SEQUENCE [LARGE SCALE GENOMIC DNA]</scope>
    <source>
        <strain evidence="7">AMET1</strain>
    </source>
</reference>
<feature type="transmembrane region" description="Helical" evidence="6">
    <location>
        <begin position="255"/>
        <end position="273"/>
    </location>
</feature>
<keyword evidence="5 6" id="KW-0472">Membrane</keyword>
<dbReference type="EMBL" id="MRZU01000004">
    <property type="protein sequence ID" value="OUJ18341.1"/>
    <property type="molecule type" value="Genomic_DNA"/>
</dbReference>
<comment type="subcellular location">
    <subcellularLocation>
        <location evidence="1">Membrane</location>
        <topology evidence="1">Multi-pass membrane protein</topology>
    </subcellularLocation>
</comment>